<feature type="non-terminal residue" evidence="2">
    <location>
        <position position="50"/>
    </location>
</feature>
<evidence type="ECO:0000313" key="2">
    <source>
        <dbReference type="EMBL" id="CEK53915.1"/>
    </source>
</evidence>
<gene>
    <name evidence="2" type="primary">ORF21540</name>
</gene>
<name>A0A0B6YEJ4_9EUPU</name>
<protein>
    <recommendedName>
        <fullName evidence="3">RNase H type-1 domain-containing protein</fullName>
    </recommendedName>
</protein>
<evidence type="ECO:0000256" key="1">
    <source>
        <dbReference type="SAM" id="MobiDB-lite"/>
    </source>
</evidence>
<dbReference type="EMBL" id="HACG01007050">
    <property type="protein sequence ID" value="CEK53915.1"/>
    <property type="molecule type" value="Transcribed_RNA"/>
</dbReference>
<reference evidence="2" key="1">
    <citation type="submission" date="2014-12" db="EMBL/GenBank/DDBJ databases">
        <title>Insight into the proteome of Arion vulgaris.</title>
        <authorList>
            <person name="Aradska J."/>
            <person name="Bulat T."/>
            <person name="Smidak R."/>
            <person name="Sarate P."/>
            <person name="Gangsoo J."/>
            <person name="Sialana F."/>
            <person name="Bilban M."/>
            <person name="Lubec G."/>
        </authorList>
    </citation>
    <scope>NUCLEOTIDE SEQUENCE</scope>
    <source>
        <tissue evidence="2">Skin</tissue>
    </source>
</reference>
<feature type="region of interest" description="Disordered" evidence="1">
    <location>
        <begin position="1"/>
        <end position="23"/>
    </location>
</feature>
<organism evidence="2">
    <name type="scientific">Arion vulgaris</name>
    <dbReference type="NCBI Taxonomy" id="1028688"/>
    <lineage>
        <taxon>Eukaryota</taxon>
        <taxon>Metazoa</taxon>
        <taxon>Spiralia</taxon>
        <taxon>Lophotrochozoa</taxon>
        <taxon>Mollusca</taxon>
        <taxon>Gastropoda</taxon>
        <taxon>Heterobranchia</taxon>
        <taxon>Euthyneura</taxon>
        <taxon>Panpulmonata</taxon>
        <taxon>Eupulmonata</taxon>
        <taxon>Stylommatophora</taxon>
        <taxon>Helicina</taxon>
        <taxon>Arionoidea</taxon>
        <taxon>Arionidae</taxon>
        <taxon>Arion</taxon>
    </lineage>
</organism>
<evidence type="ECO:0008006" key="3">
    <source>
        <dbReference type="Google" id="ProtNLM"/>
    </source>
</evidence>
<feature type="compositionally biased region" description="Polar residues" evidence="1">
    <location>
        <begin position="12"/>
        <end position="23"/>
    </location>
</feature>
<accession>A0A0B6YEJ4</accession>
<proteinExistence type="predicted"/>
<sequence>MFGHAGVKGNEMTDTQAGTTSVASRRSMYMADITNYYCFTHVETESETLN</sequence>
<dbReference type="AlphaFoldDB" id="A0A0B6YEJ4"/>